<organism evidence="2 3">
    <name type="scientific">Gordonia phage Ashertheman</name>
    <dbReference type="NCBI Taxonomy" id="2301692"/>
    <lineage>
        <taxon>Viruses</taxon>
        <taxon>Duplodnaviria</taxon>
        <taxon>Heunggongvirae</taxon>
        <taxon>Uroviricota</taxon>
        <taxon>Caudoviricetes</taxon>
        <taxon>Stackebrandtviridae</taxon>
        <taxon>Schenleyvirinae</taxon>
        <taxon>Kroosvirus</taxon>
        <taxon>Kroosvirus ashertheman</taxon>
    </lineage>
</organism>
<feature type="compositionally biased region" description="Basic residues" evidence="1">
    <location>
        <begin position="1"/>
        <end position="13"/>
    </location>
</feature>
<protein>
    <submittedName>
        <fullName evidence="2">Uncharacterized protein</fullName>
    </submittedName>
</protein>
<feature type="region of interest" description="Disordered" evidence="1">
    <location>
        <begin position="1"/>
        <end position="23"/>
    </location>
</feature>
<name>A0A385DU76_9CAUD</name>
<proteinExistence type="predicted"/>
<evidence type="ECO:0000313" key="2">
    <source>
        <dbReference type="EMBL" id="AXQ62954.1"/>
    </source>
</evidence>
<dbReference type="GeneID" id="63026348"/>
<dbReference type="Pfam" id="PF24211">
    <property type="entry name" value="DUF7432"/>
    <property type="match status" value="1"/>
</dbReference>
<reference evidence="2 3" key="1">
    <citation type="submission" date="2018-07" db="EMBL/GenBank/DDBJ databases">
        <authorList>
            <person name="Meiner R.S."/>
            <person name="Sylvain J.A."/>
            <person name="Moraes M."/>
            <person name="Washington J.M."/>
            <person name="Garlena R.A."/>
            <person name="Russell D.A."/>
            <person name="Pope W.H."/>
            <person name="Jacobs-Sera D."/>
            <person name="Hatfull G.F."/>
        </authorList>
    </citation>
    <scope>NUCLEOTIDE SEQUENCE [LARGE SCALE GENOMIC DNA]</scope>
</reference>
<accession>A0A385DU76</accession>
<keyword evidence="3" id="KW-1185">Reference proteome</keyword>
<dbReference type="EMBL" id="MH651168">
    <property type="protein sequence ID" value="AXQ62954.1"/>
    <property type="molecule type" value="Genomic_DNA"/>
</dbReference>
<evidence type="ECO:0000256" key="1">
    <source>
        <dbReference type="SAM" id="MobiDB-lite"/>
    </source>
</evidence>
<evidence type="ECO:0000313" key="3">
    <source>
        <dbReference type="Proteomes" id="UP000263262"/>
    </source>
</evidence>
<dbReference type="RefSeq" id="YP_010001840.1">
    <property type="nucleotide sequence ID" value="NC_053237.1"/>
</dbReference>
<dbReference type="Proteomes" id="UP000263262">
    <property type="component" value="Segment"/>
</dbReference>
<dbReference type="InterPro" id="IPR055855">
    <property type="entry name" value="DUF7432"/>
</dbReference>
<gene>
    <name evidence="2" type="primary">47</name>
    <name evidence="2" type="ORF">SEA_ASHERTHEMAN_47</name>
</gene>
<dbReference type="KEGG" id="vg:63026348"/>
<sequence>MVGHCNRTHRRGPHPMTDAPLTNRPAHAVADDEFDSDLQPTDHVTPLLDVHDMDRLARIPGALAALGILLDTLRAEANVNVSAGTVAVTGNRTPIELQQRLVQRQRQYDEGRDIYQKYLDHVAADGGAEQAATIATVSKYRWNYYLHREGITEVGGVDVPEFLA</sequence>